<evidence type="ECO:0008006" key="4">
    <source>
        <dbReference type="Google" id="ProtNLM"/>
    </source>
</evidence>
<dbReference type="AlphaFoldDB" id="A0A026VZ07"/>
<name>A0A026VZ07_OOCBI</name>
<evidence type="ECO:0000313" key="2">
    <source>
        <dbReference type="EMBL" id="EZA48681.1"/>
    </source>
</evidence>
<evidence type="ECO:0000256" key="1">
    <source>
        <dbReference type="SAM" id="SignalP"/>
    </source>
</evidence>
<sequence length="166" mass="19066">MRILDQYIILLLLLLAVNNGTQPESALSLANRRSEHTCRTIRAVNPRGEEFHTTNGFVHKSTKFSESHRKRITGHSYISQGNKFRLHVRQAKREDWRKIKSDHCILLAITFAMRKGNLSTSACEERDRGSLFRRLVVSTRMGIGCHTKKKKKKKSIPPKLPALSYV</sequence>
<reference evidence="2 3" key="1">
    <citation type="journal article" date="2014" name="Curr. Biol.">
        <title>The genome of the clonal raider ant Cerapachys biroi.</title>
        <authorList>
            <person name="Oxley P.R."/>
            <person name="Ji L."/>
            <person name="Fetter-Pruneda I."/>
            <person name="McKenzie S.K."/>
            <person name="Li C."/>
            <person name="Hu H."/>
            <person name="Zhang G."/>
            <person name="Kronauer D.J."/>
        </authorList>
    </citation>
    <scope>NUCLEOTIDE SEQUENCE [LARGE SCALE GENOMIC DNA]</scope>
</reference>
<dbReference type="EMBL" id="KK107578">
    <property type="protein sequence ID" value="EZA48681.1"/>
    <property type="molecule type" value="Genomic_DNA"/>
</dbReference>
<keyword evidence="3" id="KW-1185">Reference proteome</keyword>
<proteinExistence type="predicted"/>
<dbReference type="Proteomes" id="UP000053097">
    <property type="component" value="Unassembled WGS sequence"/>
</dbReference>
<feature type="signal peptide" evidence="1">
    <location>
        <begin position="1"/>
        <end position="20"/>
    </location>
</feature>
<feature type="chain" id="PRO_5001540711" description="Secreted protein" evidence="1">
    <location>
        <begin position="21"/>
        <end position="166"/>
    </location>
</feature>
<gene>
    <name evidence="2" type="ORF">X777_13187</name>
</gene>
<evidence type="ECO:0000313" key="3">
    <source>
        <dbReference type="Proteomes" id="UP000053097"/>
    </source>
</evidence>
<protein>
    <recommendedName>
        <fullName evidence="4">Secreted protein</fullName>
    </recommendedName>
</protein>
<keyword evidence="1" id="KW-0732">Signal</keyword>
<organism evidence="2 3">
    <name type="scientific">Ooceraea biroi</name>
    <name type="common">Clonal raider ant</name>
    <name type="synonym">Cerapachys biroi</name>
    <dbReference type="NCBI Taxonomy" id="2015173"/>
    <lineage>
        <taxon>Eukaryota</taxon>
        <taxon>Metazoa</taxon>
        <taxon>Ecdysozoa</taxon>
        <taxon>Arthropoda</taxon>
        <taxon>Hexapoda</taxon>
        <taxon>Insecta</taxon>
        <taxon>Pterygota</taxon>
        <taxon>Neoptera</taxon>
        <taxon>Endopterygota</taxon>
        <taxon>Hymenoptera</taxon>
        <taxon>Apocrita</taxon>
        <taxon>Aculeata</taxon>
        <taxon>Formicoidea</taxon>
        <taxon>Formicidae</taxon>
        <taxon>Dorylinae</taxon>
        <taxon>Ooceraea</taxon>
    </lineage>
</organism>
<accession>A0A026VZ07</accession>